<dbReference type="Pfam" id="PF06299">
    <property type="entry name" value="DUF1045"/>
    <property type="match status" value="1"/>
</dbReference>
<dbReference type="Gene3D" id="3.90.1140.10">
    <property type="entry name" value="Cyclic phosphodiesterase"/>
    <property type="match status" value="1"/>
</dbReference>
<keyword evidence="2" id="KW-1185">Reference proteome</keyword>
<organism evidence="1 2">
    <name type="scientific">Roseomonas acroporae</name>
    <dbReference type="NCBI Taxonomy" id="2937791"/>
    <lineage>
        <taxon>Bacteria</taxon>
        <taxon>Pseudomonadati</taxon>
        <taxon>Pseudomonadota</taxon>
        <taxon>Alphaproteobacteria</taxon>
        <taxon>Acetobacterales</taxon>
        <taxon>Roseomonadaceae</taxon>
        <taxon>Roseomonas</taxon>
    </lineage>
</organism>
<dbReference type="RefSeq" id="WP_248665808.1">
    <property type="nucleotide sequence ID" value="NZ_JALPRX010000016.1"/>
</dbReference>
<sequence length="230" mass="24581">MNTAGTARVALYWAPELDDPLHHAASAWLGRDAETGAALEQPPLPDIHAITAEARLYGFHATLKAPFRPLAPWAEVREAAAAMAAGIAPFDLPPLAVAELGGFLALREAAPCPPLHALADTATEALDRFRAPPTEAELARRLAAGLGPSQEAMLRRWGYPHVFAEWRFHLTLTRRLTPAERDLYRPAAEAWVGLAAGRPRRVGSVCLFTQAAAGAPFRIAERLPLGGAGG</sequence>
<proteinExistence type="predicted"/>
<evidence type="ECO:0000313" key="2">
    <source>
        <dbReference type="Proteomes" id="UP001139516"/>
    </source>
</evidence>
<gene>
    <name evidence="1" type="ORF">M0638_04705</name>
</gene>
<dbReference type="EMBL" id="JALPRX010000016">
    <property type="protein sequence ID" value="MCK8783682.1"/>
    <property type="molecule type" value="Genomic_DNA"/>
</dbReference>
<comment type="caution">
    <text evidence="1">The sequence shown here is derived from an EMBL/GenBank/DDBJ whole genome shotgun (WGS) entry which is preliminary data.</text>
</comment>
<protein>
    <submittedName>
        <fullName evidence="1">DUF1045 domain-containing protein</fullName>
    </submittedName>
</protein>
<evidence type="ECO:0000313" key="1">
    <source>
        <dbReference type="EMBL" id="MCK8783682.1"/>
    </source>
</evidence>
<dbReference type="PIRSF" id="PIRSF033328">
    <property type="entry name" value="Phest_Mll4975"/>
    <property type="match status" value="1"/>
</dbReference>
<dbReference type="InterPro" id="IPR009389">
    <property type="entry name" value="DUF1045"/>
</dbReference>
<reference evidence="1" key="1">
    <citation type="submission" date="2022-04" db="EMBL/GenBank/DDBJ databases">
        <title>Roseomonas acroporae sp. nov., isolated from coral Acropora digitifera.</title>
        <authorList>
            <person name="Sun H."/>
        </authorList>
    </citation>
    <scope>NUCLEOTIDE SEQUENCE</scope>
    <source>
        <strain evidence="1">NAR14</strain>
    </source>
</reference>
<name>A0A9X1Y5X0_9PROT</name>
<accession>A0A9X1Y5X0</accession>
<dbReference type="Proteomes" id="UP001139516">
    <property type="component" value="Unassembled WGS sequence"/>
</dbReference>
<dbReference type="AlphaFoldDB" id="A0A9X1Y5X0"/>